<gene>
    <name evidence="2" type="ORF">ADS79_03675</name>
    <name evidence="1" type="ORF">BRE01_22790</name>
</gene>
<evidence type="ECO:0000313" key="4">
    <source>
        <dbReference type="Proteomes" id="UP000319578"/>
    </source>
</evidence>
<comment type="caution">
    <text evidence="2">The sequence shown here is derived from an EMBL/GenBank/DDBJ whole genome shotgun (WGS) entry which is preliminary data.</text>
</comment>
<dbReference type="EMBL" id="LGIQ01000005">
    <property type="protein sequence ID" value="KNB73085.1"/>
    <property type="molecule type" value="Genomic_DNA"/>
</dbReference>
<reference evidence="2" key="2">
    <citation type="submission" date="2015-07" db="EMBL/GenBank/DDBJ databases">
        <title>MeaNS - Measles Nucleotide Surveillance Program.</title>
        <authorList>
            <person name="Tran T."/>
            <person name="Druce J."/>
        </authorList>
    </citation>
    <scope>NUCLEOTIDE SEQUENCE</scope>
    <source>
        <strain evidence="2">DSM 9887</strain>
    </source>
</reference>
<name>A0A0K9YXW8_9BACL</name>
<organism evidence="2 3">
    <name type="scientific">Brevibacillus reuszeri</name>
    <dbReference type="NCBI Taxonomy" id="54915"/>
    <lineage>
        <taxon>Bacteria</taxon>
        <taxon>Bacillati</taxon>
        <taxon>Bacillota</taxon>
        <taxon>Bacilli</taxon>
        <taxon>Bacillales</taxon>
        <taxon>Paenibacillaceae</taxon>
        <taxon>Brevibacillus</taxon>
    </lineage>
</organism>
<evidence type="ECO:0000313" key="1">
    <source>
        <dbReference type="EMBL" id="GED68577.1"/>
    </source>
</evidence>
<dbReference type="PATRIC" id="fig|54915.3.peg.6101"/>
<evidence type="ECO:0000313" key="3">
    <source>
        <dbReference type="Proteomes" id="UP000036834"/>
    </source>
</evidence>
<reference evidence="3" key="1">
    <citation type="submission" date="2015-07" db="EMBL/GenBank/DDBJ databases">
        <title>Genome sequencing project for genomic taxonomy and phylogenomics of Bacillus-like bacteria.</title>
        <authorList>
            <person name="Liu B."/>
            <person name="Wang J."/>
            <person name="Zhu Y."/>
            <person name="Liu G."/>
            <person name="Chen Q."/>
            <person name="Chen Z."/>
            <person name="Lan J."/>
            <person name="Che J."/>
            <person name="Ge C."/>
            <person name="Shi H."/>
            <person name="Pan Z."/>
            <person name="Liu X."/>
        </authorList>
    </citation>
    <scope>NUCLEOTIDE SEQUENCE [LARGE SCALE GENOMIC DNA]</scope>
    <source>
        <strain evidence="3">DSM 9887</strain>
    </source>
</reference>
<sequence length="139" mass="14991">MDPEGTATVMYTKANGTLTSEASSRTRIAGTEITGLTNGTTYKVEEASPAYAIKVKAGSESVVTNVHNIFFTVNTEGTMLVSELRGAVESLEGSVHSYKIKTAGYMDKNDTDTVNQDDLLIVYVNGSNTMDAVYRIYVD</sequence>
<evidence type="ECO:0000313" key="2">
    <source>
        <dbReference type="EMBL" id="KNB73085.1"/>
    </source>
</evidence>
<protein>
    <submittedName>
        <fullName evidence="2">Uncharacterized protein</fullName>
    </submittedName>
</protein>
<dbReference type="Proteomes" id="UP000036834">
    <property type="component" value="Unassembled WGS sequence"/>
</dbReference>
<dbReference type="EMBL" id="BJON01000008">
    <property type="protein sequence ID" value="GED68577.1"/>
    <property type="molecule type" value="Genomic_DNA"/>
</dbReference>
<proteinExistence type="predicted"/>
<accession>A0A0K9YXW8</accession>
<reference evidence="1 4" key="3">
    <citation type="submission" date="2019-06" db="EMBL/GenBank/DDBJ databases">
        <title>Whole genome shotgun sequence of Brevibacillus reuszeri NBRC 15719.</title>
        <authorList>
            <person name="Hosoyama A."/>
            <person name="Uohara A."/>
            <person name="Ohji S."/>
            <person name="Ichikawa N."/>
        </authorList>
    </citation>
    <scope>NUCLEOTIDE SEQUENCE [LARGE SCALE GENOMIC DNA]</scope>
    <source>
        <strain evidence="1 4">NBRC 15719</strain>
    </source>
</reference>
<dbReference type="AlphaFoldDB" id="A0A0K9YXW8"/>
<dbReference type="Proteomes" id="UP000319578">
    <property type="component" value="Unassembled WGS sequence"/>
</dbReference>
<keyword evidence="4" id="KW-1185">Reference proteome</keyword>